<reference evidence="2 3" key="1">
    <citation type="submission" date="2018-10" db="EMBL/GenBank/DDBJ databases">
        <title>An updated phylogeny of the Alphaproteobacteria reveals that the parasitic Rickettsiales and Holosporales have independent origins.</title>
        <authorList>
            <person name="Munoz-Gomez S.A."/>
            <person name="Hess S."/>
            <person name="Burger G."/>
            <person name="Lang B.F."/>
            <person name="Susko E."/>
            <person name="Slamovits C.H."/>
            <person name="Roger A.J."/>
        </authorList>
    </citation>
    <scope>NUCLEOTIDE SEQUENCE [LARGE SCALE GENOMIC DNA]</scope>
    <source>
        <strain evidence="2">HOLO01</strain>
    </source>
</reference>
<evidence type="ECO:0000313" key="2">
    <source>
        <dbReference type="EMBL" id="RZI46860.1"/>
    </source>
</evidence>
<dbReference type="AlphaFoldDB" id="A0A4Q7DKE8"/>
<evidence type="ECO:0000313" key="3">
    <source>
        <dbReference type="Proteomes" id="UP000293550"/>
    </source>
</evidence>
<evidence type="ECO:0000256" key="1">
    <source>
        <dbReference type="SAM" id="MobiDB-lite"/>
    </source>
</evidence>
<organism evidence="2 3">
    <name type="scientific">Candidatus Finniella inopinata</name>
    <dbReference type="NCBI Taxonomy" id="1696036"/>
    <lineage>
        <taxon>Bacteria</taxon>
        <taxon>Pseudomonadati</taxon>
        <taxon>Pseudomonadota</taxon>
        <taxon>Alphaproteobacteria</taxon>
        <taxon>Holosporales</taxon>
        <taxon>Candidatus Paracaedibacteraceae</taxon>
        <taxon>Candidatus Finniella</taxon>
    </lineage>
</organism>
<feature type="region of interest" description="Disordered" evidence="1">
    <location>
        <begin position="11"/>
        <end position="43"/>
    </location>
</feature>
<proteinExistence type="predicted"/>
<dbReference type="EMBL" id="SCFB01000002">
    <property type="protein sequence ID" value="RZI46860.1"/>
    <property type="molecule type" value="Genomic_DNA"/>
</dbReference>
<dbReference type="Proteomes" id="UP000293550">
    <property type="component" value="Unassembled WGS sequence"/>
</dbReference>
<gene>
    <name evidence="2" type="ORF">EQU50_01145</name>
</gene>
<sequence length="96" mass="10781">MANQFKKLVLSRKSAMSQRKTSLSLDKGDTAEDDDEEDELSKHWRLSTSVTSEEFEDGDSSIKGRFFPEIETVDFAWGSCSIAILFDAACRLPAKK</sequence>
<comment type="caution">
    <text evidence="2">The sequence shown here is derived from an EMBL/GenBank/DDBJ whole genome shotgun (WGS) entry which is preliminary data.</text>
</comment>
<feature type="compositionally biased region" description="Polar residues" evidence="1">
    <location>
        <begin position="14"/>
        <end position="24"/>
    </location>
</feature>
<name>A0A4Q7DKE8_9PROT</name>
<keyword evidence="3" id="KW-1185">Reference proteome</keyword>
<dbReference type="RefSeq" id="WP_130153332.1">
    <property type="nucleotide sequence ID" value="NZ_SCFB01000002.1"/>
</dbReference>
<protein>
    <submittedName>
        <fullName evidence="2">Uncharacterized protein</fullName>
    </submittedName>
</protein>
<accession>A0A4Q7DKE8</accession>